<evidence type="ECO:0000313" key="3">
    <source>
        <dbReference type="Proteomes" id="UP001139887"/>
    </source>
</evidence>
<keyword evidence="1" id="KW-0175">Coiled coil</keyword>
<name>A0A9W8LYN8_9FUNG</name>
<dbReference type="InterPro" id="IPR007528">
    <property type="entry name" value="RINT1_Tip20"/>
</dbReference>
<sequence length="805" mass="88783">MTGVVNLETRKAIQQFLDGSFTSLESLELVEELLKEEERTHAQLEREVEEACDAAKAVSAEASNIANNVHEQAMGLIDVHSQLAESAGSETSWEFCDGTQVMGLVSALAAELQTHQRLKQAKQYIDAFIAVKRTSEQAKCSLGRDAQGMLSAYGKVVALLANEQEEPGATISSAPHLRSYARQMAREIWTSAEQAASDRQSESLHNMGWPGRIEPSAADLQQFGSSFAVLAGLDRMAHDAHDVLERNEIAQRSRDEAPLALQHMVRQVDIRMRYHFESARGTSRADRPEWWLGQLLGMIRSLVPLLELHVQRLHEGSGLGALDVRNEFIRLALPIVQRKLARDREAYIANGLVVAQVVRELADFERTLQDVYFYDGAGVLDVLLQDDEVFAAWVDAERNAAMEAYVEGSAQLDAFAQLYEDDMVDADHPKPSRIAHRAVQLVASIADRYAAVPSCMRRLQMLATAQFPVMVALIEDVEMQLDEFSRLSLAFLRDTADGPVSAMQSPVAARLQRLATWYQTAWYVEDTAHDWNNQATYIDMWAAVCRHAAGSTDPRDWRDGCDDWDENDRCVLDDPDGSVDSEWLDGGIWERTAATLNGLKQRALQLMVQAVCKDVVGQLRAFRKKSTWASQSFDVDISPELSSLLPELAQLVDLLSSLLPFGAAVHVLRLLAAEIDTFIVDRVATAHSFNVCGGQQLAADVDCIDRILLSSAAGSTLRTSSGHVLVKAAECARVLACPLDDSEQTGDMALALCEWAPAVLDKAADDAEAAALVRKLGISHLDVGLVRQLVRCRVDFIASYENQSA</sequence>
<protein>
    <submittedName>
        <fullName evidence="2">Uncharacterized protein</fullName>
    </submittedName>
</protein>
<dbReference type="Proteomes" id="UP001139887">
    <property type="component" value="Unassembled WGS sequence"/>
</dbReference>
<dbReference type="OrthoDB" id="407410at2759"/>
<gene>
    <name evidence="2" type="ORF">IWW36_003736</name>
</gene>
<dbReference type="PROSITE" id="PS51386">
    <property type="entry name" value="RINT1_TIP20"/>
    <property type="match status" value="1"/>
</dbReference>
<feature type="coiled-coil region" evidence="1">
    <location>
        <begin position="27"/>
        <end position="61"/>
    </location>
</feature>
<dbReference type="PANTHER" id="PTHR13520:SF0">
    <property type="entry name" value="RAD50-INTERACTING PROTEIN 1"/>
    <property type="match status" value="1"/>
</dbReference>
<reference evidence="2" key="1">
    <citation type="submission" date="2022-07" db="EMBL/GenBank/DDBJ databases">
        <title>Phylogenomic reconstructions and comparative analyses of Kickxellomycotina fungi.</title>
        <authorList>
            <person name="Reynolds N.K."/>
            <person name="Stajich J.E."/>
            <person name="Barry K."/>
            <person name="Grigoriev I.V."/>
            <person name="Crous P."/>
            <person name="Smith M.E."/>
        </authorList>
    </citation>
    <scope>NUCLEOTIDE SEQUENCE</scope>
    <source>
        <strain evidence="2">NRRL 1566</strain>
    </source>
</reference>
<dbReference type="GO" id="GO:0070939">
    <property type="term" value="C:Dsl1/NZR complex"/>
    <property type="evidence" value="ECO:0007669"/>
    <property type="project" value="InterPro"/>
</dbReference>
<dbReference type="Gene3D" id="1.20.58.670">
    <property type="entry name" value="Dsl1p vesicle tethering complex, Tip20p subunit, domain D"/>
    <property type="match status" value="1"/>
</dbReference>
<evidence type="ECO:0000256" key="1">
    <source>
        <dbReference type="SAM" id="Coils"/>
    </source>
</evidence>
<accession>A0A9W8LYN8</accession>
<dbReference type="AlphaFoldDB" id="A0A9W8LYN8"/>
<comment type="caution">
    <text evidence="2">The sequence shown here is derived from an EMBL/GenBank/DDBJ whole genome shotgun (WGS) entry which is preliminary data.</text>
</comment>
<evidence type="ECO:0000313" key="2">
    <source>
        <dbReference type="EMBL" id="KAJ2847669.1"/>
    </source>
</evidence>
<dbReference type="EMBL" id="JANBUW010000279">
    <property type="protein sequence ID" value="KAJ2847669.1"/>
    <property type="molecule type" value="Genomic_DNA"/>
</dbReference>
<proteinExistence type="predicted"/>
<dbReference type="GO" id="GO:0060628">
    <property type="term" value="P:regulation of ER to Golgi vesicle-mediated transport"/>
    <property type="evidence" value="ECO:0007669"/>
    <property type="project" value="TreeGrafter"/>
</dbReference>
<dbReference type="GO" id="GO:0006888">
    <property type="term" value="P:endoplasmic reticulum to Golgi vesicle-mediated transport"/>
    <property type="evidence" value="ECO:0007669"/>
    <property type="project" value="InterPro"/>
</dbReference>
<dbReference type="Pfam" id="PF04437">
    <property type="entry name" value="RINT1_TIP1"/>
    <property type="match status" value="1"/>
</dbReference>
<dbReference type="GO" id="GO:0006890">
    <property type="term" value="P:retrograde vesicle-mediated transport, Golgi to endoplasmic reticulum"/>
    <property type="evidence" value="ECO:0007669"/>
    <property type="project" value="InterPro"/>
</dbReference>
<dbReference type="PANTHER" id="PTHR13520">
    <property type="entry name" value="RAD50-INTERACTING PROTEIN 1 RINT-1"/>
    <property type="match status" value="1"/>
</dbReference>
<dbReference type="InterPro" id="IPR042044">
    <property type="entry name" value="EXOC6PINT-1/Sec15/Tip20_C_dom2"/>
</dbReference>
<keyword evidence="3" id="KW-1185">Reference proteome</keyword>
<organism evidence="2 3">
    <name type="scientific">Coemansia brasiliensis</name>
    <dbReference type="NCBI Taxonomy" id="2650707"/>
    <lineage>
        <taxon>Eukaryota</taxon>
        <taxon>Fungi</taxon>
        <taxon>Fungi incertae sedis</taxon>
        <taxon>Zoopagomycota</taxon>
        <taxon>Kickxellomycotina</taxon>
        <taxon>Kickxellomycetes</taxon>
        <taxon>Kickxellales</taxon>
        <taxon>Kickxellaceae</taxon>
        <taxon>Coemansia</taxon>
    </lineage>
</organism>